<feature type="coiled-coil region" evidence="1">
    <location>
        <begin position="36"/>
        <end position="63"/>
    </location>
</feature>
<evidence type="ECO:0000313" key="3">
    <source>
        <dbReference type="RefSeq" id="XP_031767108.2"/>
    </source>
</evidence>
<reference evidence="3" key="1">
    <citation type="submission" date="2025-08" db="UniProtKB">
        <authorList>
            <consortium name="RefSeq"/>
        </authorList>
    </citation>
    <scope>IDENTIFICATION</scope>
    <source>
        <tissue evidence="3">Whole larvae</tissue>
    </source>
</reference>
<sequence length="404" mass="47089">MYSGITYTQCESQFIVTNTQEVNRANETEIAAVDELIKIKKERDDLRCKLEENKMKVIDLEIELNESSLILSEVLKISDGRELSEVKRSKSYFELQKSGKVVDRLDKRRFSRSYNDLDMVTYDRSGNDPPNVHKLSRKISDLSKEIGIKNSKIIEQQRCISILEEALRENNNITEFEQLLAVVRSKDERINELEQIINKKGTTTADYRDNRILELEDALKESFLIATEREKVFYEEEQRRIETLKKMKKMEQRIRSLQNASALNCETCTSVLKRFKQLECSLQRCKAMRDAALRQLSRVIQDILECSITEKDSQIAELEVKGVLDENETAKCDALKIERDRLLNRLKTENERILELQREEYQAHMNQEECHTRVPVDITLADDVIAVCDDNVIVWEEDIPATVL</sequence>
<keyword evidence="2" id="KW-1185">Reference proteome</keyword>
<protein>
    <submittedName>
        <fullName evidence="3">ERC protein 2-like</fullName>
    </submittedName>
</protein>
<evidence type="ECO:0000256" key="1">
    <source>
        <dbReference type="SAM" id="Coils"/>
    </source>
</evidence>
<accession>A0A6J3C082</accession>
<organism evidence="2 3">
    <name type="scientific">Galleria mellonella</name>
    <name type="common">Greater wax moth</name>
    <dbReference type="NCBI Taxonomy" id="7137"/>
    <lineage>
        <taxon>Eukaryota</taxon>
        <taxon>Metazoa</taxon>
        <taxon>Ecdysozoa</taxon>
        <taxon>Arthropoda</taxon>
        <taxon>Hexapoda</taxon>
        <taxon>Insecta</taxon>
        <taxon>Pterygota</taxon>
        <taxon>Neoptera</taxon>
        <taxon>Endopterygota</taxon>
        <taxon>Lepidoptera</taxon>
        <taxon>Glossata</taxon>
        <taxon>Ditrysia</taxon>
        <taxon>Pyraloidea</taxon>
        <taxon>Pyralidae</taxon>
        <taxon>Galleriinae</taxon>
        <taxon>Galleria</taxon>
    </lineage>
</organism>
<dbReference type="KEGG" id="gmw:116413255"/>
<dbReference type="InParanoid" id="A0A6J3C082"/>
<dbReference type="RefSeq" id="XP_031767108.2">
    <property type="nucleotide sequence ID" value="XM_031911248.2"/>
</dbReference>
<gene>
    <name evidence="3" type="primary">LOC116413255</name>
</gene>
<dbReference type="GeneID" id="116413255"/>
<evidence type="ECO:0000313" key="2">
    <source>
        <dbReference type="Proteomes" id="UP001652740"/>
    </source>
</evidence>
<proteinExistence type="predicted"/>
<feature type="coiled-coil region" evidence="1">
    <location>
        <begin position="332"/>
        <end position="359"/>
    </location>
</feature>
<dbReference type="AlphaFoldDB" id="A0A6J3C082"/>
<keyword evidence="1" id="KW-0175">Coiled coil</keyword>
<dbReference type="Proteomes" id="UP001652740">
    <property type="component" value="Unplaced"/>
</dbReference>
<name>A0A6J3C082_GALME</name>